<name>A0A6A6XYU8_9PLEO</name>
<feature type="region of interest" description="Disordered" evidence="1">
    <location>
        <begin position="136"/>
        <end position="158"/>
    </location>
</feature>
<dbReference type="EMBL" id="MU001741">
    <property type="protein sequence ID" value="KAF2800914.1"/>
    <property type="molecule type" value="Genomic_DNA"/>
</dbReference>
<reference evidence="2" key="1">
    <citation type="journal article" date="2020" name="Stud. Mycol.">
        <title>101 Dothideomycetes genomes: a test case for predicting lifestyles and emergence of pathogens.</title>
        <authorList>
            <person name="Haridas S."/>
            <person name="Albert R."/>
            <person name="Binder M."/>
            <person name="Bloem J."/>
            <person name="Labutti K."/>
            <person name="Salamov A."/>
            <person name="Andreopoulos B."/>
            <person name="Baker S."/>
            <person name="Barry K."/>
            <person name="Bills G."/>
            <person name="Bluhm B."/>
            <person name="Cannon C."/>
            <person name="Castanera R."/>
            <person name="Culley D."/>
            <person name="Daum C."/>
            <person name="Ezra D."/>
            <person name="Gonzalez J."/>
            <person name="Henrissat B."/>
            <person name="Kuo A."/>
            <person name="Liang C."/>
            <person name="Lipzen A."/>
            <person name="Lutzoni F."/>
            <person name="Magnuson J."/>
            <person name="Mondo S."/>
            <person name="Nolan M."/>
            <person name="Ohm R."/>
            <person name="Pangilinan J."/>
            <person name="Park H.-J."/>
            <person name="Ramirez L."/>
            <person name="Alfaro M."/>
            <person name="Sun H."/>
            <person name="Tritt A."/>
            <person name="Yoshinaga Y."/>
            <person name="Zwiers L.-H."/>
            <person name="Turgeon B."/>
            <person name="Goodwin S."/>
            <person name="Spatafora J."/>
            <person name="Crous P."/>
            <person name="Grigoriev I."/>
        </authorList>
    </citation>
    <scope>NUCLEOTIDE SEQUENCE</scope>
    <source>
        <strain evidence="2">CBS 109.77</strain>
    </source>
</reference>
<feature type="region of interest" description="Disordered" evidence="1">
    <location>
        <begin position="1"/>
        <end position="35"/>
    </location>
</feature>
<evidence type="ECO:0000313" key="2">
    <source>
        <dbReference type="EMBL" id="KAF2800914.1"/>
    </source>
</evidence>
<dbReference type="Proteomes" id="UP000799757">
    <property type="component" value="Unassembled WGS sequence"/>
</dbReference>
<evidence type="ECO:0000256" key="1">
    <source>
        <dbReference type="SAM" id="MobiDB-lite"/>
    </source>
</evidence>
<feature type="compositionally biased region" description="Low complexity" evidence="1">
    <location>
        <begin position="18"/>
        <end position="33"/>
    </location>
</feature>
<dbReference type="AlphaFoldDB" id="A0A6A6XYU8"/>
<protein>
    <submittedName>
        <fullName evidence="2">Uncharacterized protein</fullName>
    </submittedName>
</protein>
<feature type="compositionally biased region" description="Basic and acidic residues" evidence="1">
    <location>
        <begin position="136"/>
        <end position="151"/>
    </location>
</feature>
<organism evidence="2 3">
    <name type="scientific">Melanomma pulvis-pyrius CBS 109.77</name>
    <dbReference type="NCBI Taxonomy" id="1314802"/>
    <lineage>
        <taxon>Eukaryota</taxon>
        <taxon>Fungi</taxon>
        <taxon>Dikarya</taxon>
        <taxon>Ascomycota</taxon>
        <taxon>Pezizomycotina</taxon>
        <taxon>Dothideomycetes</taxon>
        <taxon>Pleosporomycetidae</taxon>
        <taxon>Pleosporales</taxon>
        <taxon>Melanommataceae</taxon>
        <taxon>Melanomma</taxon>
    </lineage>
</organism>
<evidence type="ECO:0000313" key="3">
    <source>
        <dbReference type="Proteomes" id="UP000799757"/>
    </source>
</evidence>
<feature type="region of interest" description="Disordered" evidence="1">
    <location>
        <begin position="56"/>
        <end position="91"/>
    </location>
</feature>
<keyword evidence="3" id="KW-1185">Reference proteome</keyword>
<accession>A0A6A6XYU8</accession>
<dbReference type="OrthoDB" id="4771937at2759"/>
<sequence>MAKKPINVVGPEEKGAEGSPRPSVSPRRPGTSGTEILLTTDRRTASARYQAAQRAEQAYKAKKRSAGAAQHRTDAKSHFKQSAHHLKEGTKSSWKIVAAVPWMIRGWRENRLAENEKKARERDLIKKKKLEERIARQVERDLEKEREKEEEAGIQATA</sequence>
<gene>
    <name evidence="2" type="ORF">K505DRAFT_412668</name>
</gene>
<proteinExistence type="predicted"/>